<gene>
    <name evidence="2" type="ORF">PCON_06480</name>
</gene>
<evidence type="ECO:0000313" key="2">
    <source>
        <dbReference type="EMBL" id="CCX06893.1"/>
    </source>
</evidence>
<dbReference type="Pfam" id="PF13489">
    <property type="entry name" value="Methyltransf_23"/>
    <property type="match status" value="1"/>
</dbReference>
<dbReference type="InterPro" id="IPR029063">
    <property type="entry name" value="SAM-dependent_MTases_sf"/>
</dbReference>
<dbReference type="AlphaFoldDB" id="U4L3K3"/>
<accession>U4L3K3</accession>
<dbReference type="CDD" id="cd02440">
    <property type="entry name" value="AdoMet_MTases"/>
    <property type="match status" value="1"/>
</dbReference>
<dbReference type="PANTHER" id="PTHR43591">
    <property type="entry name" value="METHYLTRANSFERASE"/>
    <property type="match status" value="1"/>
</dbReference>
<evidence type="ECO:0000256" key="1">
    <source>
        <dbReference type="SAM" id="MobiDB-lite"/>
    </source>
</evidence>
<feature type="compositionally biased region" description="Low complexity" evidence="1">
    <location>
        <begin position="21"/>
        <end position="31"/>
    </location>
</feature>
<dbReference type="EMBL" id="HF935320">
    <property type="protein sequence ID" value="CCX06893.1"/>
    <property type="molecule type" value="Genomic_DNA"/>
</dbReference>
<protein>
    <submittedName>
        <fullName evidence="2">Similar to mRNA 3&amp;apos acc. no. Q4IPA4</fullName>
    </submittedName>
</protein>
<feature type="region of interest" description="Disordered" evidence="1">
    <location>
        <begin position="1"/>
        <end position="46"/>
    </location>
</feature>
<dbReference type="GO" id="GO:0008168">
    <property type="term" value="F:methyltransferase activity"/>
    <property type="evidence" value="ECO:0007669"/>
    <property type="project" value="TreeGrafter"/>
</dbReference>
<evidence type="ECO:0000313" key="3">
    <source>
        <dbReference type="Proteomes" id="UP000018144"/>
    </source>
</evidence>
<reference evidence="2 3" key="1">
    <citation type="journal article" date="2013" name="PLoS Genet.">
        <title>The genome and development-dependent transcriptomes of Pyronema confluens: a window into fungal evolution.</title>
        <authorList>
            <person name="Traeger S."/>
            <person name="Altegoer F."/>
            <person name="Freitag M."/>
            <person name="Gabaldon T."/>
            <person name="Kempken F."/>
            <person name="Kumar A."/>
            <person name="Marcet-Houben M."/>
            <person name="Poggeler S."/>
            <person name="Stajich J.E."/>
            <person name="Nowrousian M."/>
        </authorList>
    </citation>
    <scope>NUCLEOTIDE SEQUENCE [LARGE SCALE GENOMIC DNA]</scope>
    <source>
        <strain evidence="3">CBS 100304</strain>
        <tissue evidence="2">Vegetative mycelium</tissue>
    </source>
</reference>
<dbReference type="Proteomes" id="UP000018144">
    <property type="component" value="Unassembled WGS sequence"/>
</dbReference>
<dbReference type="OMA" id="FARKEEM"/>
<name>U4L3K3_PYROM</name>
<dbReference type="OrthoDB" id="2013972at2759"/>
<dbReference type="Gene3D" id="3.40.50.150">
    <property type="entry name" value="Vaccinia Virus protein VP39"/>
    <property type="match status" value="1"/>
</dbReference>
<proteinExistence type="predicted"/>
<sequence length="367" mass="41167">MEEAPSYSPSDSPQAVPLPDSPAISNSSSPPAVDFLGPLDSDDDVDIEVDPALEDDFSDYESSGYDVSTASLSASIQEYVYENGRRYHRYFGADRNLMPTDEVEQDRLDVHHEAMTMILGGNLHKAPLDHPQRILDVGTGTGIWCVDMADTYPMAEVIGTDLSPIQPMWVPPNCKFEVDDAELDWTFNEDYFDFIHMRNLAQSVSNWSHLISSAFRCVKPGGYLELVELGQITYSDDDSMKDDNPIKIHFETTKKAMEKIGRPPQDTENMKRKLEEAGFIDVKVMRAKQPIGPWPKDKGLKRTGAMVLLACDTGFHAYGMAAFTRILGMSTEEADRVCREAVAACRNKNYHIYNYMHVAYGRKPENA</sequence>
<dbReference type="PANTHER" id="PTHR43591:SF10">
    <property type="entry name" value="ABC TRANSMEMBRANE TYPE-1 DOMAIN-CONTAINING PROTEIN-RELATED"/>
    <property type="match status" value="1"/>
</dbReference>
<keyword evidence="3" id="KW-1185">Reference proteome</keyword>
<dbReference type="eggNOG" id="ENOG502S6PS">
    <property type="taxonomic scope" value="Eukaryota"/>
</dbReference>
<dbReference type="STRING" id="1076935.U4L3K3"/>
<organism evidence="2 3">
    <name type="scientific">Pyronema omphalodes (strain CBS 100304)</name>
    <name type="common">Pyronema confluens</name>
    <dbReference type="NCBI Taxonomy" id="1076935"/>
    <lineage>
        <taxon>Eukaryota</taxon>
        <taxon>Fungi</taxon>
        <taxon>Dikarya</taxon>
        <taxon>Ascomycota</taxon>
        <taxon>Pezizomycotina</taxon>
        <taxon>Pezizomycetes</taxon>
        <taxon>Pezizales</taxon>
        <taxon>Pyronemataceae</taxon>
        <taxon>Pyronema</taxon>
    </lineage>
</organism>
<dbReference type="SUPFAM" id="SSF53335">
    <property type="entry name" value="S-adenosyl-L-methionine-dependent methyltransferases"/>
    <property type="match status" value="1"/>
</dbReference>